<dbReference type="GeneID" id="67009379"/>
<dbReference type="EMBL" id="BHVY01000008">
    <property type="protein sequence ID" value="GIJ91796.1"/>
    <property type="molecule type" value="Genomic_DNA"/>
</dbReference>
<evidence type="ECO:0000313" key="2">
    <source>
        <dbReference type="EMBL" id="GIJ91796.1"/>
    </source>
</evidence>
<dbReference type="PANTHER" id="PTHR31642:SF310">
    <property type="entry name" value="FATTY ALCOHOL:CAFFEOYL-COA ACYLTRANSFERASE"/>
    <property type="match status" value="1"/>
</dbReference>
<dbReference type="InterPro" id="IPR050317">
    <property type="entry name" value="Plant_Fungal_Acyltransferase"/>
</dbReference>
<keyword evidence="1" id="KW-0808">Transferase</keyword>
<dbReference type="AlphaFoldDB" id="A0A9P3EXC6"/>
<gene>
    <name evidence="2" type="ORF">Asppvi_010769</name>
</gene>
<organism evidence="2 3">
    <name type="scientific">Aspergillus pseudoviridinutans</name>
    <dbReference type="NCBI Taxonomy" id="1517512"/>
    <lineage>
        <taxon>Eukaryota</taxon>
        <taxon>Fungi</taxon>
        <taxon>Dikarya</taxon>
        <taxon>Ascomycota</taxon>
        <taxon>Pezizomycotina</taxon>
        <taxon>Eurotiomycetes</taxon>
        <taxon>Eurotiomycetidae</taxon>
        <taxon>Eurotiales</taxon>
        <taxon>Aspergillaceae</taxon>
        <taxon>Aspergillus</taxon>
        <taxon>Aspergillus subgen. Fumigati</taxon>
    </lineage>
</organism>
<name>A0A9P3EXC6_9EURO</name>
<dbReference type="GO" id="GO:0016747">
    <property type="term" value="F:acyltransferase activity, transferring groups other than amino-acyl groups"/>
    <property type="evidence" value="ECO:0007669"/>
    <property type="project" value="TreeGrafter"/>
</dbReference>
<evidence type="ECO:0000256" key="1">
    <source>
        <dbReference type="ARBA" id="ARBA00022679"/>
    </source>
</evidence>
<dbReference type="Gene3D" id="3.30.559.10">
    <property type="entry name" value="Chloramphenicol acetyltransferase-like domain"/>
    <property type="match status" value="2"/>
</dbReference>
<dbReference type="PANTHER" id="PTHR31642">
    <property type="entry name" value="TRICHOTHECENE 3-O-ACETYLTRANSFERASE"/>
    <property type="match status" value="1"/>
</dbReference>
<accession>A0A9P3EXC6</accession>
<proteinExistence type="predicted"/>
<dbReference type="InterPro" id="IPR023213">
    <property type="entry name" value="CAT-like_dom_sf"/>
</dbReference>
<dbReference type="Pfam" id="PF02458">
    <property type="entry name" value="Transferase"/>
    <property type="match status" value="1"/>
</dbReference>
<reference evidence="2 3" key="1">
    <citation type="submission" date="2018-10" db="EMBL/GenBank/DDBJ databases">
        <title>Pan-genome distribution and transcriptional activeness of fungal secondary metabolism genes in Aspergillus section Fumigati.</title>
        <authorList>
            <person name="Takahashi H."/>
            <person name="Umemura M."/>
            <person name="Ninomiya A."/>
            <person name="Kusuya Y."/>
            <person name="Urayama S."/>
            <person name="Shimizu M."/>
            <person name="Watanabe A."/>
            <person name="Kamei K."/>
            <person name="Yaguchi T."/>
            <person name="Hagiwara D."/>
        </authorList>
    </citation>
    <scope>NUCLEOTIDE SEQUENCE [LARGE SCALE GENOMIC DNA]</scope>
    <source>
        <strain evidence="2 3">IFM 55266</strain>
    </source>
</reference>
<evidence type="ECO:0000313" key="3">
    <source>
        <dbReference type="Proteomes" id="UP001043456"/>
    </source>
</evidence>
<sequence>MDQTRSIRDSIATYMFRYDCVLDPKKLHGSLVRLLERGDWRKFGGRLRRNIDGLLEIRIPRNDQKQAVVRFSHVSYVTQIKEHPLACRLPQKTGQCPSIQEGCDTFRAFSVPPELPSNIKHYLTTDEPLLSLRIISFTDATLVSITFPHAVTDAMGTADFLRAWSSMLADRLDQIPPVLGAREDIMASVGTLDDKRSQSPHALEHRRIRGLSLLSMILRLVWDRFIKRNIHARIIYLPAEFIARLRQSAQLDSQSSQPSEETKFPFLSDGDLITAWGSQMVLSSYANSGPAIICNVFDIRSRIKDLFDPAGVYLQNLILLTMIDLQAPVKGHSTMPLGHIARRIRHAIVEQATDVQARRLVRVMRATIASTGLMPLFGSSGATIIACTNWSKAQFREAAHFGPAALPSRSSSAFTSGGGSGPGACVAFAGTTVSASDNLRDTFMIYGKDNEGNYWVHAYLRQETWDFIRKMFDQHKLGVA</sequence>
<dbReference type="OrthoDB" id="21502at2759"/>
<comment type="caution">
    <text evidence="2">The sequence shown here is derived from an EMBL/GenBank/DDBJ whole genome shotgun (WGS) entry which is preliminary data.</text>
</comment>
<dbReference type="Proteomes" id="UP001043456">
    <property type="component" value="Unassembled WGS sequence"/>
</dbReference>
<protein>
    <submittedName>
        <fullName evidence="2">Uncharacterized protein</fullName>
    </submittedName>
</protein>
<keyword evidence="3" id="KW-1185">Reference proteome</keyword>
<dbReference type="RefSeq" id="XP_043162542.1">
    <property type="nucleotide sequence ID" value="XM_043306607.1"/>
</dbReference>